<comment type="caution">
    <text evidence="15">The sequence shown here is derived from an EMBL/GenBank/DDBJ whole genome shotgun (WGS) entry which is preliminary data.</text>
</comment>
<evidence type="ECO:0000256" key="2">
    <source>
        <dbReference type="ARBA" id="ARBA00006920"/>
    </source>
</evidence>
<organism evidence="15 16">
    <name type="scientific">Streptomyces doudnae</name>
    <dbReference type="NCBI Taxonomy" id="3075536"/>
    <lineage>
        <taxon>Bacteria</taxon>
        <taxon>Bacillati</taxon>
        <taxon>Actinomycetota</taxon>
        <taxon>Actinomycetes</taxon>
        <taxon>Kitasatosporales</taxon>
        <taxon>Streptomycetaceae</taxon>
        <taxon>Streptomyces</taxon>
    </lineage>
</organism>
<comment type="catalytic activity">
    <reaction evidence="12">
        <text>K(+)(in) = K(+)(out)</text>
        <dbReference type="Rhea" id="RHEA:29463"/>
        <dbReference type="ChEBI" id="CHEBI:29103"/>
    </reaction>
</comment>
<dbReference type="AlphaFoldDB" id="A0ABD5EQ42"/>
<gene>
    <name evidence="15" type="ORF">RM877_17165</name>
</gene>
<dbReference type="PANTHER" id="PTHR31462:SF5">
    <property type="entry name" value="ENDOSOMAL_LYSOSOMAL PROTON CHANNEL TMEM175"/>
    <property type="match status" value="1"/>
</dbReference>
<feature type="transmembrane region" description="Helical" evidence="14">
    <location>
        <begin position="108"/>
        <end position="129"/>
    </location>
</feature>
<evidence type="ECO:0000256" key="12">
    <source>
        <dbReference type="ARBA" id="ARBA00034430"/>
    </source>
</evidence>
<dbReference type="RefSeq" id="WP_093833457.1">
    <property type="nucleotide sequence ID" value="NZ_JAVRES010000007.1"/>
</dbReference>
<dbReference type="Proteomes" id="UP001183535">
    <property type="component" value="Unassembled WGS sequence"/>
</dbReference>
<evidence type="ECO:0000256" key="1">
    <source>
        <dbReference type="ARBA" id="ARBA00004141"/>
    </source>
</evidence>
<evidence type="ECO:0000256" key="11">
    <source>
        <dbReference type="ARBA" id="ARBA00023303"/>
    </source>
</evidence>
<evidence type="ECO:0000256" key="14">
    <source>
        <dbReference type="SAM" id="Phobius"/>
    </source>
</evidence>
<keyword evidence="10 14" id="KW-0472">Membrane</keyword>
<keyword evidence="3" id="KW-0813">Transport</keyword>
<reference evidence="16" key="1">
    <citation type="submission" date="2023-07" db="EMBL/GenBank/DDBJ databases">
        <title>30 novel species of actinomycetes from the DSMZ collection.</title>
        <authorList>
            <person name="Nouioui I."/>
        </authorList>
    </citation>
    <scope>NUCLEOTIDE SEQUENCE [LARGE SCALE GENOMIC DNA]</scope>
    <source>
        <strain evidence="16">DSM 41981</strain>
    </source>
</reference>
<sequence>MGASGLSNETGTEGADTGRAPAPGPRGLEPGASAERLLLFTDAVAAISITLLILPLVDLVPEAVAAHEEPSKVITDHLDQIWSFLLSFVVISNVWLEHHRTFAAVGKLTRPLMIWNMGWLLAVVVLPLPTEMIGAFGRDRFVAAFYYATLLASMVCRSAMLRILKTTPELLKDDVPGAHRRVSDLYTEGYLNVIAVAVALALALAVPVLQYYSLLLLAVPRRILRFRDRAAAR</sequence>
<keyword evidence="8 14" id="KW-1133">Transmembrane helix</keyword>
<keyword evidence="7" id="KW-0630">Potassium</keyword>
<comment type="subcellular location">
    <subcellularLocation>
        <location evidence="1">Membrane</location>
        <topology evidence="1">Multi-pass membrane protein</topology>
    </subcellularLocation>
</comment>
<dbReference type="PANTHER" id="PTHR31462">
    <property type="entry name" value="ENDOSOMAL/LYSOSOMAL POTASSIUM CHANNEL TMEM175"/>
    <property type="match status" value="1"/>
</dbReference>
<evidence type="ECO:0000256" key="10">
    <source>
        <dbReference type="ARBA" id="ARBA00023136"/>
    </source>
</evidence>
<keyword evidence="9" id="KW-0406">Ion transport</keyword>
<keyword evidence="4" id="KW-0633">Potassium transport</keyword>
<evidence type="ECO:0000256" key="7">
    <source>
        <dbReference type="ARBA" id="ARBA00022958"/>
    </source>
</evidence>
<evidence type="ECO:0000256" key="4">
    <source>
        <dbReference type="ARBA" id="ARBA00022538"/>
    </source>
</evidence>
<evidence type="ECO:0000313" key="15">
    <source>
        <dbReference type="EMBL" id="MDT0436413.1"/>
    </source>
</evidence>
<dbReference type="Pfam" id="PF06736">
    <property type="entry name" value="TMEM175"/>
    <property type="match status" value="1"/>
</dbReference>
<dbReference type="EMBL" id="JAVRES010000007">
    <property type="protein sequence ID" value="MDT0436413.1"/>
    <property type="molecule type" value="Genomic_DNA"/>
</dbReference>
<evidence type="ECO:0000313" key="16">
    <source>
        <dbReference type="Proteomes" id="UP001183535"/>
    </source>
</evidence>
<evidence type="ECO:0000256" key="9">
    <source>
        <dbReference type="ARBA" id="ARBA00023065"/>
    </source>
</evidence>
<evidence type="ECO:0000256" key="6">
    <source>
        <dbReference type="ARBA" id="ARBA00022826"/>
    </source>
</evidence>
<protein>
    <submittedName>
        <fullName evidence="15">TMEM175 family protein</fullName>
    </submittedName>
</protein>
<accession>A0ABD5EQ42</accession>
<dbReference type="GO" id="GO:0016020">
    <property type="term" value="C:membrane"/>
    <property type="evidence" value="ECO:0007669"/>
    <property type="project" value="UniProtKB-SubCell"/>
</dbReference>
<dbReference type="InterPro" id="IPR010617">
    <property type="entry name" value="TMEM175-like"/>
</dbReference>
<comment type="similarity">
    <text evidence="2">Belongs to the TMEM175 family.</text>
</comment>
<evidence type="ECO:0000256" key="8">
    <source>
        <dbReference type="ARBA" id="ARBA00022989"/>
    </source>
</evidence>
<proteinExistence type="inferred from homology"/>
<evidence type="ECO:0000256" key="3">
    <source>
        <dbReference type="ARBA" id="ARBA00022448"/>
    </source>
</evidence>
<evidence type="ECO:0000256" key="13">
    <source>
        <dbReference type="SAM" id="MobiDB-lite"/>
    </source>
</evidence>
<feature type="region of interest" description="Disordered" evidence="13">
    <location>
        <begin position="1"/>
        <end position="27"/>
    </location>
</feature>
<feature type="compositionally biased region" description="Polar residues" evidence="13">
    <location>
        <begin position="1"/>
        <end position="11"/>
    </location>
</feature>
<dbReference type="GO" id="GO:0005267">
    <property type="term" value="F:potassium channel activity"/>
    <property type="evidence" value="ECO:0007669"/>
    <property type="project" value="UniProtKB-KW"/>
</dbReference>
<keyword evidence="11" id="KW-0407">Ion channel</keyword>
<feature type="transmembrane region" description="Helical" evidence="14">
    <location>
        <begin position="190"/>
        <end position="219"/>
    </location>
</feature>
<keyword evidence="5 14" id="KW-0812">Transmembrane</keyword>
<name>A0ABD5EQ42_9ACTN</name>
<feature type="transmembrane region" description="Helical" evidence="14">
    <location>
        <begin position="37"/>
        <end position="57"/>
    </location>
</feature>
<feature type="transmembrane region" description="Helical" evidence="14">
    <location>
        <begin position="78"/>
        <end position="96"/>
    </location>
</feature>
<evidence type="ECO:0000256" key="5">
    <source>
        <dbReference type="ARBA" id="ARBA00022692"/>
    </source>
</evidence>
<feature type="transmembrane region" description="Helical" evidence="14">
    <location>
        <begin position="141"/>
        <end position="164"/>
    </location>
</feature>
<keyword evidence="16" id="KW-1185">Reference proteome</keyword>
<keyword evidence="6" id="KW-0631">Potassium channel</keyword>